<dbReference type="AlphaFoldDB" id="A0A0F9LMF1"/>
<dbReference type="InterPro" id="IPR045569">
    <property type="entry name" value="Metalloprtase-TldD/E_C"/>
</dbReference>
<protein>
    <recommendedName>
        <fullName evidence="4">Peptidase U62 modulator of DNA gyrase</fullName>
    </recommendedName>
</protein>
<feature type="domain" description="Metalloprotease TldD/E central" evidence="2">
    <location>
        <begin position="44"/>
        <end position="149"/>
    </location>
</feature>
<sequence>MAHLDLHIKIAIKMMNVATIDPDFKNLPESFKNYPIIKDLYDKKLKDLQFEDAISYVNDLIRVCDDDEQAISQSGNFSSSYSKTYIFNSNGLEVCGIDTNCLVSSNIIVKDNTSKDTSSGYEWQGERMLNKLNALNVAEIALSDAKRNLYRRKISKMEVPVILTPKGTINLILRPIALAINGETFQHKRCFLIGKRDEIIGSEYLNIEDNALINGAYGSSSFDGEGVPCKNKKIIEKGKFMNDGLLHNSYTANKEGVESTGNALRQSYYSLPSIGITNLIMKTGDIELSEMIQNIKSGILLNYTPDSPNLSTGDFSGLILYGNLIKNGEIKEGLNETMIGINLLELYKKIEAVSKDFKTYGSYQAPYVKIKSIKIIGGAN</sequence>
<evidence type="ECO:0000259" key="2">
    <source>
        <dbReference type="Pfam" id="PF19290"/>
    </source>
</evidence>
<gene>
    <name evidence="3" type="ORF">LCGC14_1260000</name>
</gene>
<dbReference type="Pfam" id="PF19290">
    <property type="entry name" value="PmbA_TldD_2nd"/>
    <property type="match status" value="1"/>
</dbReference>
<dbReference type="Gene3D" id="3.30.2290.10">
    <property type="entry name" value="PmbA/TldD superfamily"/>
    <property type="match status" value="1"/>
</dbReference>
<dbReference type="GO" id="GO:0006508">
    <property type="term" value="P:proteolysis"/>
    <property type="evidence" value="ECO:0007669"/>
    <property type="project" value="InterPro"/>
</dbReference>
<accession>A0A0F9LMF1</accession>
<organism evidence="3">
    <name type="scientific">marine sediment metagenome</name>
    <dbReference type="NCBI Taxonomy" id="412755"/>
    <lineage>
        <taxon>unclassified sequences</taxon>
        <taxon>metagenomes</taxon>
        <taxon>ecological metagenomes</taxon>
    </lineage>
</organism>
<dbReference type="PANTHER" id="PTHR43421">
    <property type="entry name" value="METALLOPROTEASE PMBA"/>
    <property type="match status" value="1"/>
</dbReference>
<dbReference type="SUPFAM" id="SSF111283">
    <property type="entry name" value="Putative modulator of DNA gyrase, PmbA/TldD"/>
    <property type="match status" value="1"/>
</dbReference>
<dbReference type="InterPro" id="IPR045570">
    <property type="entry name" value="Metalloprtase-TldD/E_cen_dom"/>
</dbReference>
<dbReference type="InterPro" id="IPR035068">
    <property type="entry name" value="TldD/PmbA_N"/>
</dbReference>
<evidence type="ECO:0000313" key="3">
    <source>
        <dbReference type="EMBL" id="KKM88316.1"/>
    </source>
</evidence>
<evidence type="ECO:0000259" key="1">
    <source>
        <dbReference type="Pfam" id="PF19289"/>
    </source>
</evidence>
<name>A0A0F9LMF1_9ZZZZ</name>
<dbReference type="GO" id="GO:0008237">
    <property type="term" value="F:metallopeptidase activity"/>
    <property type="evidence" value="ECO:0007669"/>
    <property type="project" value="InterPro"/>
</dbReference>
<dbReference type="GO" id="GO:0005829">
    <property type="term" value="C:cytosol"/>
    <property type="evidence" value="ECO:0007669"/>
    <property type="project" value="TreeGrafter"/>
</dbReference>
<feature type="domain" description="Metalloprotease TldD/E C-terminal" evidence="1">
    <location>
        <begin position="158"/>
        <end position="377"/>
    </location>
</feature>
<comment type="caution">
    <text evidence="3">The sequence shown here is derived from an EMBL/GenBank/DDBJ whole genome shotgun (WGS) entry which is preliminary data.</text>
</comment>
<dbReference type="InterPro" id="IPR047657">
    <property type="entry name" value="PmbA"/>
</dbReference>
<dbReference type="Pfam" id="PF19289">
    <property type="entry name" value="PmbA_TldD_3rd"/>
    <property type="match status" value="1"/>
</dbReference>
<dbReference type="EMBL" id="LAZR01006974">
    <property type="protein sequence ID" value="KKM88316.1"/>
    <property type="molecule type" value="Genomic_DNA"/>
</dbReference>
<evidence type="ECO:0008006" key="4">
    <source>
        <dbReference type="Google" id="ProtNLM"/>
    </source>
</evidence>
<dbReference type="InterPro" id="IPR036059">
    <property type="entry name" value="TldD/PmbA_sf"/>
</dbReference>
<dbReference type="PANTHER" id="PTHR43421:SF1">
    <property type="entry name" value="METALLOPROTEASE PMBA"/>
    <property type="match status" value="1"/>
</dbReference>
<proteinExistence type="predicted"/>
<reference evidence="3" key="1">
    <citation type="journal article" date="2015" name="Nature">
        <title>Complex archaea that bridge the gap between prokaryotes and eukaryotes.</title>
        <authorList>
            <person name="Spang A."/>
            <person name="Saw J.H."/>
            <person name="Jorgensen S.L."/>
            <person name="Zaremba-Niedzwiedzka K."/>
            <person name="Martijn J."/>
            <person name="Lind A.E."/>
            <person name="van Eijk R."/>
            <person name="Schleper C."/>
            <person name="Guy L."/>
            <person name="Ettema T.J."/>
        </authorList>
    </citation>
    <scope>NUCLEOTIDE SEQUENCE</scope>
</reference>